<dbReference type="RefSeq" id="WP_348714238.1">
    <property type="nucleotide sequence ID" value="NZ_CAXJIO010000018.1"/>
</dbReference>
<evidence type="ECO:0000313" key="1">
    <source>
        <dbReference type="EMBL" id="CAL2104592.1"/>
    </source>
</evidence>
<proteinExistence type="predicted"/>
<organism evidence="1 2">
    <name type="scientific">Tenacibaculum polynesiense</name>
    <dbReference type="NCBI Taxonomy" id="3137857"/>
    <lineage>
        <taxon>Bacteria</taxon>
        <taxon>Pseudomonadati</taxon>
        <taxon>Bacteroidota</taxon>
        <taxon>Flavobacteriia</taxon>
        <taxon>Flavobacteriales</taxon>
        <taxon>Flavobacteriaceae</taxon>
        <taxon>Tenacibaculum</taxon>
    </lineage>
</organism>
<name>A0ABP1F881_9FLAO</name>
<dbReference type="Proteomes" id="UP001497527">
    <property type="component" value="Unassembled WGS sequence"/>
</dbReference>
<gene>
    <name evidence="1" type="ORF">T190423A01A_90017</name>
</gene>
<evidence type="ECO:0008006" key="3">
    <source>
        <dbReference type="Google" id="ProtNLM"/>
    </source>
</evidence>
<protein>
    <recommendedName>
        <fullName evidence="3">DUF4393 domain-containing protein</fullName>
    </recommendedName>
</protein>
<accession>A0ABP1F881</accession>
<evidence type="ECO:0000313" key="2">
    <source>
        <dbReference type="Proteomes" id="UP001497527"/>
    </source>
</evidence>
<dbReference type="InterPro" id="IPR025506">
    <property type="entry name" value="Abi_alpha"/>
</dbReference>
<sequence length="253" mass="29246">MGELSETAKELNLPKQLLDKGEQAIKAVLGPSITEISETFADNFRLRRFKNQVKILTKAQQYVEKSGLQPKQIDLKVLAPLVQFSSLEENPDLQEKWSKLITNVVLIEGKTLLKQNCIEIISKLSNEEAILLDFLHDLFIKKRQARYEKAKRDQLFKPERELEDYPLRWFSFSLKEISKGNKIERTDLELMISNLVALGVVKWEPEVEVYNAEKSDTDPDDTSLDIDIEVYDSETIRITNLGLEFVQMCKIKK</sequence>
<reference evidence="1 2" key="1">
    <citation type="submission" date="2024-05" db="EMBL/GenBank/DDBJ databases">
        <authorList>
            <person name="Duchaud E."/>
        </authorList>
    </citation>
    <scope>NUCLEOTIDE SEQUENCE [LARGE SCALE GENOMIC DNA]</scope>
    <source>
        <strain evidence="1">Ena-SAMPLE-TAB-13-05-2024-13:56:06:370-140308</strain>
    </source>
</reference>
<keyword evidence="2" id="KW-1185">Reference proteome</keyword>
<comment type="caution">
    <text evidence="1">The sequence shown here is derived from an EMBL/GenBank/DDBJ whole genome shotgun (WGS) entry which is preliminary data.</text>
</comment>
<dbReference type="Pfam" id="PF14337">
    <property type="entry name" value="Abi_alpha"/>
    <property type="match status" value="1"/>
</dbReference>
<dbReference type="EMBL" id="CAXJIO010000018">
    <property type="protein sequence ID" value="CAL2104592.1"/>
    <property type="molecule type" value="Genomic_DNA"/>
</dbReference>